<organism evidence="1 2">
    <name type="scientific">Dawidia soli</name>
    <dbReference type="NCBI Taxonomy" id="2782352"/>
    <lineage>
        <taxon>Bacteria</taxon>
        <taxon>Pseudomonadati</taxon>
        <taxon>Bacteroidota</taxon>
        <taxon>Cytophagia</taxon>
        <taxon>Cytophagales</taxon>
        <taxon>Chryseotaleaceae</taxon>
        <taxon>Dawidia</taxon>
    </lineage>
</organism>
<gene>
    <name evidence="1" type="ORF">KK078_19975</name>
</gene>
<evidence type="ECO:0000313" key="1">
    <source>
        <dbReference type="EMBL" id="MBT1688857.1"/>
    </source>
</evidence>
<dbReference type="EMBL" id="JAHESC010000032">
    <property type="protein sequence ID" value="MBT1688857.1"/>
    <property type="molecule type" value="Genomic_DNA"/>
</dbReference>
<protein>
    <submittedName>
        <fullName evidence="1">Uncharacterized protein</fullName>
    </submittedName>
</protein>
<dbReference type="RefSeq" id="WP_254092085.1">
    <property type="nucleotide sequence ID" value="NZ_JAHESC010000032.1"/>
</dbReference>
<evidence type="ECO:0000313" key="2">
    <source>
        <dbReference type="Proteomes" id="UP001319180"/>
    </source>
</evidence>
<sequence>MLFLETLKKYGPQVEDAVDELFSTIEAKQTHEQDLLLIEINGFYQANLESPLHGGEKVSPYVFGIGGWSYYTDHTQYRFFDAYRREIEETPRNEYFADFKTNLKKQAHYDMTLQLELMAYLKFWESDVMLRKLYQLSNLAQGKNYDWHYTLGKDDSRQNLIRNIIRDPIKKICPKFYQLIKDIYLSQIRNATAHSQFYIEQGKLGFTNYDPADHAPLSQISFDEWEERFHKLALMYNELIRNFNKYRERYIKEENEKHYGLQIRITKKDKSVRHEFIKYVDIGSRADWMWYRNWAKYYSEP</sequence>
<dbReference type="Proteomes" id="UP001319180">
    <property type="component" value="Unassembled WGS sequence"/>
</dbReference>
<reference evidence="1 2" key="1">
    <citation type="submission" date="2021-05" db="EMBL/GenBank/DDBJ databases">
        <title>A Polyphasic approach of four new species of the genus Ohtaekwangia: Ohtaekwangia histidinii sp. nov., Ohtaekwangia cretensis sp. nov., Ohtaekwangia indiensis sp. nov., Ohtaekwangia reichenbachii sp. nov. from diverse environment.</title>
        <authorList>
            <person name="Octaviana S."/>
        </authorList>
    </citation>
    <scope>NUCLEOTIDE SEQUENCE [LARGE SCALE GENOMIC DNA]</scope>
    <source>
        <strain evidence="1 2">PWU37</strain>
    </source>
</reference>
<comment type="caution">
    <text evidence="1">The sequence shown here is derived from an EMBL/GenBank/DDBJ whole genome shotgun (WGS) entry which is preliminary data.</text>
</comment>
<keyword evidence="2" id="KW-1185">Reference proteome</keyword>
<dbReference type="AlphaFoldDB" id="A0AAP2DGC7"/>
<name>A0AAP2DGC7_9BACT</name>
<accession>A0AAP2DGC7</accession>
<proteinExistence type="predicted"/>